<feature type="coiled-coil region" evidence="1">
    <location>
        <begin position="551"/>
        <end position="578"/>
    </location>
</feature>
<dbReference type="Gene3D" id="3.40.50.300">
    <property type="entry name" value="P-loop containing nucleotide triphosphate hydrolases"/>
    <property type="match status" value="2"/>
</dbReference>
<dbReference type="AlphaFoldDB" id="A0A2S0P9X3"/>
<dbReference type="PANTHER" id="PTHR32182">
    <property type="entry name" value="DNA REPLICATION AND REPAIR PROTEIN RECF"/>
    <property type="match status" value="1"/>
</dbReference>
<organism evidence="3 4">
    <name type="scientific">Microvirgula aerodenitrificans</name>
    <dbReference type="NCBI Taxonomy" id="57480"/>
    <lineage>
        <taxon>Bacteria</taxon>
        <taxon>Pseudomonadati</taxon>
        <taxon>Pseudomonadota</taxon>
        <taxon>Betaproteobacteria</taxon>
        <taxon>Neisseriales</taxon>
        <taxon>Aquaspirillaceae</taxon>
        <taxon>Microvirgula</taxon>
    </lineage>
</organism>
<accession>A0A2S0P9X3</accession>
<evidence type="ECO:0000256" key="1">
    <source>
        <dbReference type="SAM" id="Coils"/>
    </source>
</evidence>
<dbReference type="GO" id="GO:0006302">
    <property type="term" value="P:double-strand break repair"/>
    <property type="evidence" value="ECO:0007669"/>
    <property type="project" value="TreeGrafter"/>
</dbReference>
<dbReference type="RefSeq" id="WP_107889216.1">
    <property type="nucleotide sequence ID" value="NZ_CP028519.1"/>
</dbReference>
<dbReference type="PANTHER" id="PTHR32182:SF0">
    <property type="entry name" value="DNA REPLICATION AND REPAIR PROTEIN RECF"/>
    <property type="match status" value="1"/>
</dbReference>
<dbReference type="InterPro" id="IPR027417">
    <property type="entry name" value="P-loop_NTPase"/>
</dbReference>
<dbReference type="GO" id="GO:0000731">
    <property type="term" value="P:DNA synthesis involved in DNA repair"/>
    <property type="evidence" value="ECO:0007669"/>
    <property type="project" value="TreeGrafter"/>
</dbReference>
<keyword evidence="1" id="KW-0175">Coiled coil</keyword>
<gene>
    <name evidence="3" type="ORF">DAI18_08825</name>
</gene>
<proteinExistence type="predicted"/>
<evidence type="ECO:0000313" key="4">
    <source>
        <dbReference type="Proteomes" id="UP000244173"/>
    </source>
</evidence>
<evidence type="ECO:0000256" key="2">
    <source>
        <dbReference type="SAM" id="MobiDB-lite"/>
    </source>
</evidence>
<keyword evidence="4" id="KW-1185">Reference proteome</keyword>
<name>A0A2S0P9X3_9NEIS</name>
<evidence type="ECO:0000313" key="3">
    <source>
        <dbReference type="EMBL" id="AVY94135.1"/>
    </source>
</evidence>
<feature type="compositionally biased region" description="Basic and acidic residues" evidence="2">
    <location>
        <begin position="628"/>
        <end position="648"/>
    </location>
</feature>
<protein>
    <submittedName>
        <fullName evidence="3">Chromosome segregation protein SMC</fullName>
    </submittedName>
</protein>
<dbReference type="OrthoDB" id="174137at2"/>
<dbReference type="STRING" id="1122240.GCA_000620105_03401"/>
<dbReference type="Proteomes" id="UP000244173">
    <property type="component" value="Chromosome"/>
</dbReference>
<dbReference type="KEGG" id="maer:DAI18_08825"/>
<reference evidence="3 4" key="1">
    <citation type="submission" date="2018-04" db="EMBL/GenBank/DDBJ databases">
        <title>Denitrifier Microvirgula.</title>
        <authorList>
            <person name="Anderson E."/>
            <person name="Jang J."/>
            <person name="Ishii S."/>
        </authorList>
    </citation>
    <scope>NUCLEOTIDE SEQUENCE [LARGE SCALE GENOMIC DNA]</scope>
    <source>
        <strain evidence="3 4">BE2.4</strain>
    </source>
</reference>
<dbReference type="CDD" id="cd00267">
    <property type="entry name" value="ABC_ATPase"/>
    <property type="match status" value="1"/>
</dbReference>
<dbReference type="EMBL" id="CP028519">
    <property type="protein sequence ID" value="AVY94135.1"/>
    <property type="molecule type" value="Genomic_DNA"/>
</dbReference>
<sequence length="945" mass="106047">MFQLRALEMVHWDYWQRLTVPLDAQIVTITGPNGSGKTTLLDALRTLLALRCSGKRDYKRYVRNNRSPFAWLRGVVDNPRRLESGLYPTPFFPLMSERVTLLCRVRKQGGDWVRHYAILEGDVPLGDELEAGVTWLGVHEYRQRLEAAGLTPAIAEVLALEQGDTDKLCEYSPRALLDLVFQVFGDKAVLDHYAAARDEQVQTEIELAELAKRRDVLAARVENAVGRANRYVEWRALQDEIARLESEVLPTLGYIEGRGKLRQHWRDERAARAAWRRECEAQTLDQADLAGLARAEAQADARRVAASDHYRQVLAEFQSVREACAGLDAQLKERDRLQALSGKDWGDDQARLAARHDTLRQEAAALGASLKARRDEREQLGVERAALSSGGRRAPDEVRAFRIALEEQGVDHGLLAERVEVTDPDWQIAVESLLKPYRHLVLLGNPSDRETAFALGRRLRYRHFIVPDAEPAPRAKPGSVLEVVRFASAVPGWLARILNDTRRVADEREGEALGGEWITPDGYLRERRGGRHIGVAAHDLAFGEAARQARLAQVEARLERVNRDILAEEERQLALNREARELAEYLGGVDAIRLLEARADEYAALEASRRDLAARAADIGAAVAAAQEAERQARDEHDQARRTHERRALNLQQQSQRLSALQLAAVEARRMVRRDLASLRDLARRLDPSWLDAGYLEALSGEFGDAGDAEHALRYARQRLELGEWEREETVLTSRDLLRDELVTLDLDMQKRGAEVERASALTDEARSAYVGKLRATVRAYGRNLKRLGELSGIAVEADLPEFGDDDSRLLQAGLTVRFNFDHKGMMGLNDGEASGGQQVMKSLILLVGLMMDESQPSGFVFIDEPFAHLDIFNIDRVSSFLRATEAQYLITTPNTHNINIFAPSELTLATRKKRAGEAWAPPLLQVRRKGSAPDTLPVDERADR</sequence>
<dbReference type="SUPFAM" id="SSF52540">
    <property type="entry name" value="P-loop containing nucleoside triphosphate hydrolases"/>
    <property type="match status" value="1"/>
</dbReference>
<dbReference type="Pfam" id="PF13555">
    <property type="entry name" value="AAA_29"/>
    <property type="match status" value="1"/>
</dbReference>
<feature type="region of interest" description="Disordered" evidence="2">
    <location>
        <begin position="627"/>
        <end position="649"/>
    </location>
</feature>